<sequence>MASPRFQSFCCFQDAASAGLVSSNTAAYHRLSVGCALLSLIGVGVHNLPRLWSEYRRRRLKRADPPRPGSQDRVAFIITACNFIGCAGILVRSAVWLAGPISFTQQALPRGQTVWLGSFCVLSSLWIQFFLQGAQVWWTLFYAIEVYRQGQEPTTPRLMILYHVLSWALSAIICVPGLSLLFQTPVSSCERNLKYTIPHYLATYLPLLLVLLANPPLLSRTLASVSTLLKQQSGSYTASERLQMKNIRQRFLKIMVAFTVCWLPNVLSEALLLLIDADLAWSSAPSQALRSAALTTWVLTAVLNPMYAFLQSLAFHKWTGCGLDVCRWGRYCKVEQCCCRGKGEEEEGETESESEVTMENILKPQSMVGPWESLNRQVQQPASQSGCSSSDVEGKALWLVSACCSKSSLLAAERQLSAQRTRALTGLRA</sequence>
<feature type="domain" description="G-protein coupled receptors family 1 profile" evidence="6">
    <location>
        <begin position="137"/>
        <end position="308"/>
    </location>
</feature>
<comment type="caution">
    <text evidence="7">The sequence shown here is derived from an EMBL/GenBank/DDBJ whole genome shotgun (WGS) entry which is preliminary data.</text>
</comment>
<dbReference type="GO" id="GO:0005886">
    <property type="term" value="C:plasma membrane"/>
    <property type="evidence" value="ECO:0007669"/>
    <property type="project" value="TreeGrafter"/>
</dbReference>
<evidence type="ECO:0000256" key="4">
    <source>
        <dbReference type="ARBA" id="ARBA00023136"/>
    </source>
</evidence>
<dbReference type="Gene3D" id="1.20.1070.10">
    <property type="entry name" value="Rhodopsin 7-helix transmembrane proteins"/>
    <property type="match status" value="1"/>
</dbReference>
<keyword evidence="8" id="KW-1185">Reference proteome</keyword>
<keyword evidence="2 5" id="KW-0812">Transmembrane</keyword>
<evidence type="ECO:0000313" key="7">
    <source>
        <dbReference type="EMBL" id="KAK1163066.1"/>
    </source>
</evidence>
<dbReference type="GO" id="GO:0072544">
    <property type="term" value="F:L-DOPA binding"/>
    <property type="evidence" value="ECO:0007669"/>
    <property type="project" value="InterPro"/>
</dbReference>
<dbReference type="SUPFAM" id="SSF81321">
    <property type="entry name" value="Family A G protein-coupled receptor-like"/>
    <property type="match status" value="1"/>
</dbReference>
<evidence type="ECO:0000256" key="1">
    <source>
        <dbReference type="ARBA" id="ARBA00004370"/>
    </source>
</evidence>
<dbReference type="Proteomes" id="UP001230051">
    <property type="component" value="Unassembled WGS sequence"/>
</dbReference>
<feature type="transmembrane region" description="Helical" evidence="5">
    <location>
        <begin position="251"/>
        <end position="275"/>
    </location>
</feature>
<feature type="transmembrane region" description="Helical" evidence="5">
    <location>
        <begin position="115"/>
        <end position="140"/>
    </location>
</feature>
<dbReference type="PANTHER" id="PTHR15177">
    <property type="entry name" value="G-PROTEIN COUPLED RECEPTOR 143"/>
    <property type="match status" value="1"/>
</dbReference>
<keyword evidence="7" id="KW-0675">Receptor</keyword>
<accession>A0AAD8G2V8</accession>
<dbReference type="PROSITE" id="PS50262">
    <property type="entry name" value="G_PROTEIN_RECEP_F1_2"/>
    <property type="match status" value="1"/>
</dbReference>
<organism evidence="7 8">
    <name type="scientific">Acipenser oxyrinchus oxyrinchus</name>
    <dbReference type="NCBI Taxonomy" id="40147"/>
    <lineage>
        <taxon>Eukaryota</taxon>
        <taxon>Metazoa</taxon>
        <taxon>Chordata</taxon>
        <taxon>Craniata</taxon>
        <taxon>Vertebrata</taxon>
        <taxon>Euteleostomi</taxon>
        <taxon>Actinopterygii</taxon>
        <taxon>Chondrostei</taxon>
        <taxon>Acipenseriformes</taxon>
        <taxon>Acipenseridae</taxon>
        <taxon>Acipenser</taxon>
    </lineage>
</organism>
<feature type="transmembrane region" description="Helical" evidence="5">
    <location>
        <begin position="160"/>
        <end position="182"/>
    </location>
</feature>
<proteinExistence type="predicted"/>
<dbReference type="InterPro" id="IPR017452">
    <property type="entry name" value="GPCR_Rhodpsn_7TM"/>
</dbReference>
<dbReference type="GO" id="GO:0032438">
    <property type="term" value="P:melanosome organization"/>
    <property type="evidence" value="ECO:0007669"/>
    <property type="project" value="TreeGrafter"/>
</dbReference>
<dbReference type="AlphaFoldDB" id="A0AAD8G2V8"/>
<evidence type="ECO:0000313" key="8">
    <source>
        <dbReference type="Proteomes" id="UP001230051"/>
    </source>
</evidence>
<keyword evidence="4 5" id="KW-0472">Membrane</keyword>
<protein>
    <submittedName>
        <fullName evidence="7">G-protein coupled receptor 143-like</fullName>
    </submittedName>
</protein>
<evidence type="ECO:0000256" key="2">
    <source>
        <dbReference type="ARBA" id="ARBA00022692"/>
    </source>
</evidence>
<feature type="transmembrane region" description="Helical" evidence="5">
    <location>
        <begin position="202"/>
        <end position="223"/>
    </location>
</feature>
<dbReference type="GO" id="GO:0035643">
    <property type="term" value="F:L-DOPA receptor activity"/>
    <property type="evidence" value="ECO:0007669"/>
    <property type="project" value="TreeGrafter"/>
</dbReference>
<feature type="transmembrane region" description="Helical" evidence="5">
    <location>
        <begin position="31"/>
        <end position="53"/>
    </location>
</feature>
<dbReference type="GO" id="GO:0072545">
    <property type="term" value="F:L-tyrosine binding"/>
    <property type="evidence" value="ECO:0007669"/>
    <property type="project" value="InterPro"/>
</dbReference>
<dbReference type="Pfam" id="PF02101">
    <property type="entry name" value="Ocular_alb"/>
    <property type="match status" value="1"/>
</dbReference>
<dbReference type="PANTHER" id="PTHR15177:SF2">
    <property type="entry name" value="G-PROTEIN COUPLED RECEPTOR 143"/>
    <property type="match status" value="1"/>
</dbReference>
<gene>
    <name evidence="7" type="primary">Gpr143</name>
    <name evidence="7" type="ORF">AOXY_G16428</name>
</gene>
<comment type="subcellular location">
    <subcellularLocation>
        <location evidence="1">Membrane</location>
    </subcellularLocation>
</comment>
<evidence type="ECO:0000256" key="5">
    <source>
        <dbReference type="SAM" id="Phobius"/>
    </source>
</evidence>
<dbReference type="InterPro" id="IPR001414">
    <property type="entry name" value="GPR143"/>
</dbReference>
<feature type="transmembrane region" description="Helical" evidence="5">
    <location>
        <begin position="287"/>
        <end position="310"/>
    </location>
</feature>
<keyword evidence="3 5" id="KW-1133">Transmembrane helix</keyword>
<name>A0AAD8G2V8_ACIOX</name>
<evidence type="ECO:0000259" key="6">
    <source>
        <dbReference type="PROSITE" id="PS50262"/>
    </source>
</evidence>
<feature type="transmembrane region" description="Helical" evidence="5">
    <location>
        <begin position="74"/>
        <end position="95"/>
    </location>
</feature>
<dbReference type="GO" id="GO:0035240">
    <property type="term" value="F:dopamine binding"/>
    <property type="evidence" value="ECO:0007669"/>
    <property type="project" value="InterPro"/>
</dbReference>
<dbReference type="PRINTS" id="PR00965">
    <property type="entry name" value="OCULARALBNSM"/>
</dbReference>
<evidence type="ECO:0000256" key="3">
    <source>
        <dbReference type="ARBA" id="ARBA00022989"/>
    </source>
</evidence>
<dbReference type="GO" id="GO:0050848">
    <property type="term" value="P:regulation of calcium-mediated signaling"/>
    <property type="evidence" value="ECO:0007669"/>
    <property type="project" value="TreeGrafter"/>
</dbReference>
<dbReference type="GO" id="GO:0033162">
    <property type="term" value="C:melanosome membrane"/>
    <property type="evidence" value="ECO:0007669"/>
    <property type="project" value="TreeGrafter"/>
</dbReference>
<dbReference type="EMBL" id="JAGXEW010000015">
    <property type="protein sequence ID" value="KAK1163066.1"/>
    <property type="molecule type" value="Genomic_DNA"/>
</dbReference>
<reference evidence="7" key="1">
    <citation type="submission" date="2022-02" db="EMBL/GenBank/DDBJ databases">
        <title>Atlantic sturgeon de novo genome assembly.</title>
        <authorList>
            <person name="Stock M."/>
            <person name="Klopp C."/>
            <person name="Guiguen Y."/>
            <person name="Cabau C."/>
            <person name="Parinello H."/>
            <person name="Santidrian Yebra-Pimentel E."/>
            <person name="Kuhl H."/>
            <person name="Dirks R.P."/>
            <person name="Guessner J."/>
            <person name="Wuertz S."/>
            <person name="Du K."/>
            <person name="Schartl M."/>
        </authorList>
    </citation>
    <scope>NUCLEOTIDE SEQUENCE</scope>
    <source>
        <strain evidence="7">STURGEONOMICS-FGT-2020</strain>
        <tissue evidence="7">Whole blood</tissue>
    </source>
</reference>